<dbReference type="EMBL" id="JBHRSB010000001">
    <property type="protein sequence ID" value="MFC2999141.1"/>
    <property type="molecule type" value="Genomic_DNA"/>
</dbReference>
<dbReference type="Proteomes" id="UP001595420">
    <property type="component" value="Unassembled WGS sequence"/>
</dbReference>
<feature type="compositionally biased region" description="Low complexity" evidence="1">
    <location>
        <begin position="26"/>
        <end position="40"/>
    </location>
</feature>
<proteinExistence type="predicted"/>
<name>A0ABV7BNB2_9PROT</name>
<sequence length="91" mass="10551">MRHIRRAAVTGLLAVWLAPLGAMAESQSSNSSSNCSNGRCSRVETLVVEDERGRSGWTRMERWREDDDRRRDADRRTPRRDRDDDDDDDDD</sequence>
<feature type="region of interest" description="Disordered" evidence="1">
    <location>
        <begin position="23"/>
        <end position="91"/>
    </location>
</feature>
<feature type="compositionally biased region" description="Basic and acidic residues" evidence="1">
    <location>
        <begin position="49"/>
        <end position="82"/>
    </location>
</feature>
<feature type="signal peptide" evidence="2">
    <location>
        <begin position="1"/>
        <end position="24"/>
    </location>
</feature>
<gene>
    <name evidence="3" type="ORF">ACFOD3_04495</name>
</gene>
<accession>A0ABV7BNB2</accession>
<evidence type="ECO:0008006" key="5">
    <source>
        <dbReference type="Google" id="ProtNLM"/>
    </source>
</evidence>
<dbReference type="RefSeq" id="WP_216834974.1">
    <property type="nucleotide sequence ID" value="NZ_JAFNJS010000001.1"/>
</dbReference>
<organism evidence="3 4">
    <name type="scientific">Falsiroseomonas tokyonensis</name>
    <dbReference type="NCBI Taxonomy" id="430521"/>
    <lineage>
        <taxon>Bacteria</taxon>
        <taxon>Pseudomonadati</taxon>
        <taxon>Pseudomonadota</taxon>
        <taxon>Alphaproteobacteria</taxon>
        <taxon>Acetobacterales</taxon>
        <taxon>Roseomonadaceae</taxon>
        <taxon>Falsiroseomonas</taxon>
    </lineage>
</organism>
<reference evidence="4" key="1">
    <citation type="journal article" date="2019" name="Int. J. Syst. Evol. Microbiol.">
        <title>The Global Catalogue of Microorganisms (GCM) 10K type strain sequencing project: providing services to taxonomists for standard genome sequencing and annotation.</title>
        <authorList>
            <consortium name="The Broad Institute Genomics Platform"/>
            <consortium name="The Broad Institute Genome Sequencing Center for Infectious Disease"/>
            <person name="Wu L."/>
            <person name="Ma J."/>
        </authorList>
    </citation>
    <scope>NUCLEOTIDE SEQUENCE [LARGE SCALE GENOMIC DNA]</scope>
    <source>
        <strain evidence="4">CGMCC 1.16855</strain>
    </source>
</reference>
<evidence type="ECO:0000313" key="3">
    <source>
        <dbReference type="EMBL" id="MFC2999141.1"/>
    </source>
</evidence>
<comment type="caution">
    <text evidence="3">The sequence shown here is derived from an EMBL/GenBank/DDBJ whole genome shotgun (WGS) entry which is preliminary data.</text>
</comment>
<evidence type="ECO:0000256" key="2">
    <source>
        <dbReference type="SAM" id="SignalP"/>
    </source>
</evidence>
<protein>
    <recommendedName>
        <fullName evidence="5">Secreted protein</fullName>
    </recommendedName>
</protein>
<evidence type="ECO:0000313" key="4">
    <source>
        <dbReference type="Proteomes" id="UP001595420"/>
    </source>
</evidence>
<keyword evidence="2" id="KW-0732">Signal</keyword>
<keyword evidence="4" id="KW-1185">Reference proteome</keyword>
<feature type="chain" id="PRO_5046084202" description="Secreted protein" evidence="2">
    <location>
        <begin position="25"/>
        <end position="91"/>
    </location>
</feature>
<evidence type="ECO:0000256" key="1">
    <source>
        <dbReference type="SAM" id="MobiDB-lite"/>
    </source>
</evidence>